<sequence>MCPYPDNFNGAACDLATTGDPDRNYYERQKFDEASQTLAAAWAALVAARDAYKRVSDL</sequence>
<name>A0A6J5PG99_9CAUD</name>
<organism evidence="1">
    <name type="scientific">uncultured Caudovirales phage</name>
    <dbReference type="NCBI Taxonomy" id="2100421"/>
    <lineage>
        <taxon>Viruses</taxon>
        <taxon>Duplodnaviria</taxon>
        <taxon>Heunggongvirae</taxon>
        <taxon>Uroviricota</taxon>
        <taxon>Caudoviricetes</taxon>
        <taxon>Peduoviridae</taxon>
        <taxon>Maltschvirus</taxon>
        <taxon>Maltschvirus maltsch</taxon>
    </lineage>
</organism>
<gene>
    <name evidence="1" type="ORF">UFOVP853_50</name>
</gene>
<reference evidence="1" key="1">
    <citation type="submission" date="2020-04" db="EMBL/GenBank/DDBJ databases">
        <authorList>
            <person name="Chiriac C."/>
            <person name="Salcher M."/>
            <person name="Ghai R."/>
            <person name="Kavagutti S V."/>
        </authorList>
    </citation>
    <scope>NUCLEOTIDE SEQUENCE</scope>
</reference>
<evidence type="ECO:0000313" key="1">
    <source>
        <dbReference type="EMBL" id="CAB4166704.1"/>
    </source>
</evidence>
<protein>
    <submittedName>
        <fullName evidence="1">Uncharacterized protein</fullName>
    </submittedName>
</protein>
<feature type="non-terminal residue" evidence="1">
    <location>
        <position position="58"/>
    </location>
</feature>
<dbReference type="EMBL" id="LR796791">
    <property type="protein sequence ID" value="CAB4166704.1"/>
    <property type="molecule type" value="Genomic_DNA"/>
</dbReference>
<proteinExistence type="predicted"/>
<accession>A0A6J5PG99</accession>